<keyword evidence="9 21" id="KW-0812">Transmembrane</keyword>
<evidence type="ECO:0000256" key="8">
    <source>
        <dbReference type="ARBA" id="ARBA00022679"/>
    </source>
</evidence>
<dbReference type="InterPro" id="IPR043538">
    <property type="entry name" value="XYLT"/>
</dbReference>
<keyword evidence="13 21" id="KW-1133">Transmembrane helix</keyword>
<evidence type="ECO:0000256" key="4">
    <source>
        <dbReference type="ARBA" id="ARBA00005093"/>
    </source>
</evidence>
<protein>
    <recommendedName>
        <fullName evidence="6">protein xylosyltransferase</fullName>
        <ecNumber evidence="6">2.4.2.26</ecNumber>
    </recommendedName>
    <alternativeName>
        <fullName evidence="18">Peptide O-xylosyltransferase</fullName>
    </alternativeName>
</protein>
<comment type="subcellular location">
    <subcellularLocation>
        <location evidence="2">Endoplasmic reticulum membrane</location>
        <topology evidence="2">Single-pass type II membrane protein</topology>
    </subcellularLocation>
    <subcellularLocation>
        <location evidence="1">Golgi apparatus membrane</location>
        <topology evidence="1">Single-pass type II membrane protein</topology>
    </subcellularLocation>
</comment>
<keyword evidence="7" id="KW-0328">Glycosyltransferase</keyword>
<evidence type="ECO:0000256" key="15">
    <source>
        <dbReference type="ARBA" id="ARBA00023136"/>
    </source>
</evidence>
<dbReference type="Pfam" id="PF12529">
    <property type="entry name" value="Xylo_C"/>
    <property type="match status" value="1"/>
</dbReference>
<evidence type="ECO:0000259" key="22">
    <source>
        <dbReference type="Pfam" id="PF12529"/>
    </source>
</evidence>
<evidence type="ECO:0000256" key="12">
    <source>
        <dbReference type="ARBA" id="ARBA00022968"/>
    </source>
</evidence>
<gene>
    <name evidence="24" type="primary">LOC100373063</name>
</gene>
<keyword evidence="23" id="KW-1185">Reference proteome</keyword>
<organism evidence="23 24">
    <name type="scientific">Saccoglossus kowalevskii</name>
    <name type="common">Acorn worm</name>
    <dbReference type="NCBI Taxonomy" id="10224"/>
    <lineage>
        <taxon>Eukaryota</taxon>
        <taxon>Metazoa</taxon>
        <taxon>Hemichordata</taxon>
        <taxon>Enteropneusta</taxon>
        <taxon>Harrimaniidae</taxon>
        <taxon>Saccoglossus</taxon>
    </lineage>
</organism>
<name>A0ABM0M8K9_SACKO</name>
<keyword evidence="10" id="KW-0479">Metal-binding</keyword>
<evidence type="ECO:0000256" key="7">
    <source>
        <dbReference type="ARBA" id="ARBA00022676"/>
    </source>
</evidence>
<dbReference type="InterPro" id="IPR003406">
    <property type="entry name" value="Glyco_trans_14"/>
</dbReference>
<evidence type="ECO:0000313" key="24">
    <source>
        <dbReference type="RefSeq" id="XP_006816350.1"/>
    </source>
</evidence>
<comment type="pathway">
    <text evidence="4">Glycan metabolism; heparan sulfate biosynthesis.</text>
</comment>
<evidence type="ECO:0000256" key="20">
    <source>
        <dbReference type="SAM" id="MobiDB-lite"/>
    </source>
</evidence>
<dbReference type="Proteomes" id="UP000694865">
    <property type="component" value="Unplaced"/>
</dbReference>
<keyword evidence="16" id="KW-1015">Disulfide bond</keyword>
<evidence type="ECO:0000256" key="16">
    <source>
        <dbReference type="ARBA" id="ARBA00023157"/>
    </source>
</evidence>
<reference evidence="24" key="1">
    <citation type="submission" date="2025-08" db="UniProtKB">
        <authorList>
            <consortium name="RefSeq"/>
        </authorList>
    </citation>
    <scope>IDENTIFICATION</scope>
    <source>
        <tissue evidence="24">Testes</tissue>
    </source>
</reference>
<dbReference type="EC" id="2.4.2.26" evidence="6"/>
<keyword evidence="11" id="KW-0256">Endoplasmic reticulum</keyword>
<evidence type="ECO:0000256" key="1">
    <source>
        <dbReference type="ARBA" id="ARBA00004323"/>
    </source>
</evidence>
<dbReference type="InterPro" id="IPR024448">
    <property type="entry name" value="XylT_C"/>
</dbReference>
<evidence type="ECO:0000256" key="18">
    <source>
        <dbReference type="ARBA" id="ARBA00042865"/>
    </source>
</evidence>
<comment type="pathway">
    <text evidence="3">Glycan metabolism; chondroitin sulfate biosynthesis.</text>
</comment>
<comment type="catalytic activity">
    <reaction evidence="19">
        <text>UDP-alpha-D-xylose + L-seryl-[protein] = 3-O-(beta-D-xylosyl)-L-seryl-[protein] + UDP + H(+)</text>
        <dbReference type="Rhea" id="RHEA:50192"/>
        <dbReference type="Rhea" id="RHEA-COMP:9863"/>
        <dbReference type="Rhea" id="RHEA-COMP:12567"/>
        <dbReference type="ChEBI" id="CHEBI:15378"/>
        <dbReference type="ChEBI" id="CHEBI:29999"/>
        <dbReference type="ChEBI" id="CHEBI:57632"/>
        <dbReference type="ChEBI" id="CHEBI:58223"/>
        <dbReference type="ChEBI" id="CHEBI:132085"/>
        <dbReference type="EC" id="2.4.2.26"/>
    </reaction>
</comment>
<accession>A0ABM0M8K9</accession>
<evidence type="ECO:0000256" key="2">
    <source>
        <dbReference type="ARBA" id="ARBA00004648"/>
    </source>
</evidence>
<dbReference type="PANTHER" id="PTHR46025">
    <property type="entry name" value="XYLOSYLTRANSFERASE OXT"/>
    <property type="match status" value="1"/>
</dbReference>
<dbReference type="GeneID" id="100373063"/>
<evidence type="ECO:0000256" key="10">
    <source>
        <dbReference type="ARBA" id="ARBA00022723"/>
    </source>
</evidence>
<keyword evidence="12" id="KW-0735">Signal-anchor</keyword>
<evidence type="ECO:0000256" key="13">
    <source>
        <dbReference type="ARBA" id="ARBA00022989"/>
    </source>
</evidence>
<keyword evidence="15 21" id="KW-0472">Membrane</keyword>
<evidence type="ECO:0000256" key="6">
    <source>
        <dbReference type="ARBA" id="ARBA00011972"/>
    </source>
</evidence>
<keyword evidence="14" id="KW-0333">Golgi apparatus</keyword>
<feature type="domain" description="Xylosyltransferase C-terminal" evidence="22">
    <location>
        <begin position="525"/>
        <end position="705"/>
    </location>
</feature>
<dbReference type="Pfam" id="PF02485">
    <property type="entry name" value="Branch"/>
    <property type="match status" value="1"/>
</dbReference>
<evidence type="ECO:0000256" key="17">
    <source>
        <dbReference type="ARBA" id="ARBA00023180"/>
    </source>
</evidence>
<evidence type="ECO:0000256" key="21">
    <source>
        <dbReference type="SAM" id="Phobius"/>
    </source>
</evidence>
<dbReference type="PANTHER" id="PTHR46025:SF3">
    <property type="entry name" value="XYLOSYLTRANSFERASE OXT"/>
    <property type="match status" value="1"/>
</dbReference>
<evidence type="ECO:0000256" key="9">
    <source>
        <dbReference type="ARBA" id="ARBA00022692"/>
    </source>
</evidence>
<sequence>MAGGFRGSRSRTRISCGRYRFVFYLAGFVVSMQLLVAWSFFNFGNSDESDPRKRDVSGSRIDTDEVLKGERTPQDKNRNHPTLQNNKLLVVQNQVNEHRNNFPGSHDNGVRQFNQDDRTNRLNEVNKNVYNNINNNRQVVNNGQNNILHQDQLVNQETNQVGVMDFSPKCAINGKDTLSALHRAKTSVCKQKIVDTYCEVEDGIVYPQMLPRYCPLPGKPALQVEMVGEDFNPAVDKPVRIVYILIVNGRAFRQIRRLFKVLYHIDHYFYIHVDARSDYLHRELSQMAQWYPNVRLTPWRMSTIWGGASLLQMLLKCMQDLLNMTDWYWDFFINISESDFPIKTNDQLVSFLSMNRNYNFLKSHGRDDTKFIRKQGLDRTFLECDNHMWRLGDRKLPKGITIDGGSDWLGLNRQFCEYLITSDDDLITGLKIFYKYTLLPAESFFHTVLENSELCQTMVDNNLRVTNWKRKLGCQCQYKHIVDWCGCSPNVFKPEDLPKIKTARPTFFARKFEPSINQEVINRLDGWLYGDYPISTIGLELYWQSIFHMDDDISIPSDAFWTAYQSFIRISSESFRTSLQAIEYNEGCMYAFNMAPVEVNMFMRADDFRGLMITYEGMSRSGRKDWLESWLLPQRYYNIIEPLGPAGRIRSIKVGTQYDLKERVFRNVGNIMGPYDDPRILLQIDQGTQATITCMWVDPIDQIADVNDINLEADSEIGYYKTEMHKPLRPGEWTIKLYHNHRVIAETKFIIIPLYVRNLQPVTLTDVIEMHNGPPNGVYAASEKTFLDLQSPKDSQSPAAELASLNAKKTGFELSQWIDGLLMKYWKVHETCVTIPKRSIDMTPSCSKVQQCHETKWSTRSPDPKSELGPIKSNGRIR</sequence>
<feature type="transmembrane region" description="Helical" evidence="21">
    <location>
        <begin position="21"/>
        <end position="41"/>
    </location>
</feature>
<evidence type="ECO:0000256" key="5">
    <source>
        <dbReference type="ARBA" id="ARBA00010195"/>
    </source>
</evidence>
<feature type="compositionally biased region" description="Basic and acidic residues" evidence="20">
    <location>
        <begin position="853"/>
        <end position="866"/>
    </location>
</feature>
<evidence type="ECO:0000256" key="14">
    <source>
        <dbReference type="ARBA" id="ARBA00023034"/>
    </source>
</evidence>
<proteinExistence type="inferred from homology"/>
<feature type="compositionally biased region" description="Basic and acidic residues" evidence="20">
    <location>
        <begin position="49"/>
        <end position="78"/>
    </location>
</feature>
<evidence type="ECO:0000256" key="19">
    <source>
        <dbReference type="ARBA" id="ARBA00047847"/>
    </source>
</evidence>
<comment type="similarity">
    <text evidence="5">Belongs to the glycosyltransferase 14 family. XylT subfamily.</text>
</comment>
<feature type="region of interest" description="Disordered" evidence="20">
    <location>
        <begin position="47"/>
        <end position="82"/>
    </location>
</feature>
<evidence type="ECO:0000313" key="23">
    <source>
        <dbReference type="Proteomes" id="UP000694865"/>
    </source>
</evidence>
<dbReference type="RefSeq" id="XP_006816350.1">
    <property type="nucleotide sequence ID" value="XM_006816287.1"/>
</dbReference>
<evidence type="ECO:0000256" key="3">
    <source>
        <dbReference type="ARBA" id="ARBA00004840"/>
    </source>
</evidence>
<evidence type="ECO:0000256" key="11">
    <source>
        <dbReference type="ARBA" id="ARBA00022824"/>
    </source>
</evidence>
<feature type="region of interest" description="Disordered" evidence="20">
    <location>
        <begin position="853"/>
        <end position="878"/>
    </location>
</feature>
<keyword evidence="8" id="KW-0808">Transferase</keyword>
<keyword evidence="17" id="KW-0325">Glycoprotein</keyword>